<organism evidence="1 2">
    <name type="scientific">Ancylostoma ceylanicum</name>
    <dbReference type="NCBI Taxonomy" id="53326"/>
    <lineage>
        <taxon>Eukaryota</taxon>
        <taxon>Metazoa</taxon>
        <taxon>Ecdysozoa</taxon>
        <taxon>Nematoda</taxon>
        <taxon>Chromadorea</taxon>
        <taxon>Rhabditida</taxon>
        <taxon>Rhabditina</taxon>
        <taxon>Rhabditomorpha</taxon>
        <taxon>Strongyloidea</taxon>
        <taxon>Ancylostomatidae</taxon>
        <taxon>Ancylostomatinae</taxon>
        <taxon>Ancylostoma</taxon>
    </lineage>
</organism>
<evidence type="ECO:0000313" key="1">
    <source>
        <dbReference type="EMBL" id="EYC37870.1"/>
    </source>
</evidence>
<dbReference type="EMBL" id="JARK01000360">
    <property type="protein sequence ID" value="EYC37870.1"/>
    <property type="molecule type" value="Genomic_DNA"/>
</dbReference>
<accession>A0A016WDZ9</accession>
<comment type="caution">
    <text evidence="1">The sequence shown here is derived from an EMBL/GenBank/DDBJ whole genome shotgun (WGS) entry which is preliminary data.</text>
</comment>
<dbReference type="AlphaFoldDB" id="A0A016WDZ9"/>
<keyword evidence="2" id="KW-1185">Reference proteome</keyword>
<name>A0A016WDZ9_9BILA</name>
<dbReference type="Proteomes" id="UP000024635">
    <property type="component" value="Unassembled WGS sequence"/>
</dbReference>
<protein>
    <submittedName>
        <fullName evidence="1">Uncharacterized protein</fullName>
    </submittedName>
</protein>
<reference evidence="2" key="1">
    <citation type="journal article" date="2015" name="Nat. Genet.">
        <title>The genome and transcriptome of the zoonotic hookworm Ancylostoma ceylanicum identify infection-specific gene families.</title>
        <authorList>
            <person name="Schwarz E.M."/>
            <person name="Hu Y."/>
            <person name="Antoshechkin I."/>
            <person name="Miller M.M."/>
            <person name="Sternberg P.W."/>
            <person name="Aroian R.V."/>
        </authorList>
    </citation>
    <scope>NUCLEOTIDE SEQUENCE</scope>
    <source>
        <strain evidence="2">HY135</strain>
    </source>
</reference>
<gene>
    <name evidence="1" type="primary">Acey_s0760.g2121</name>
    <name evidence="1" type="ORF">Y032_0760g2121</name>
</gene>
<evidence type="ECO:0000313" key="2">
    <source>
        <dbReference type="Proteomes" id="UP000024635"/>
    </source>
</evidence>
<proteinExistence type="predicted"/>
<sequence length="77" mass="8915">MTQCPKWNTDEIASHVDATTNESTDRRFITAIRKNNILQKARGKQRKWCKTHADALGCRFSSSQSPFTTDRNLFRLN</sequence>